<keyword evidence="2" id="KW-0812">Transmembrane</keyword>
<keyword evidence="2" id="KW-1133">Transmembrane helix</keyword>
<feature type="transmembrane region" description="Helical" evidence="2">
    <location>
        <begin position="490"/>
        <end position="509"/>
    </location>
</feature>
<dbReference type="InterPro" id="IPR016162">
    <property type="entry name" value="Ald_DH_N"/>
</dbReference>
<dbReference type="EMBL" id="CP151265">
    <property type="protein sequence ID" value="WZH49490.1"/>
    <property type="molecule type" value="Genomic_DNA"/>
</dbReference>
<evidence type="ECO:0000313" key="3">
    <source>
        <dbReference type="EMBL" id="WZH49490.1"/>
    </source>
</evidence>
<sequence>MTSALEQYRIVNAAWTEGRLENVLQRQKELALLHANIRKSSSDLIRAISQDLQISDASAVDELQLTLDSIKTLYDSLDFPGTLAKEKLVGKGASSLDNLVPLGVVLIDPSPYSPFASILAPLAATVAAGGAAIVLASSKTPNLNTELRTLITKSLDFEAFAITEDDSASTRRQLGAKHFGAAALQNLSERDALFTSLYKANPLVKVLSPPSGTPAAFVDRSAEDLEAISSHLLHAGPRAPRHNLLRIPRLVFVDEIHIEQLDKLIHANAGANALLSFGNDQDKAEALDELIHSKFPSSIGKLSTKRGGLPAVITIADSKEVTAENIEKAVELLAHSINGLLLVSTRSLDHGIDILNRINANKPSQAVYIFASPKASSYVALFTNTLQVFINTIPQWSLGNPINQSTVQFWRLIPLLPTAVIAPSTPSVADPLLYRREDFSVNKPILQESLKPAQALAAGAKSVWPFLSQALHLGKIKQPKGGRLSYFERGLIVGLALSLFAITGTGFGIRRVLFA</sequence>
<evidence type="ECO:0000256" key="1">
    <source>
        <dbReference type="ARBA" id="ARBA00023002"/>
    </source>
</evidence>
<dbReference type="Gene3D" id="3.40.605.10">
    <property type="entry name" value="Aldehyde Dehydrogenase, Chain A, domain 1"/>
    <property type="match status" value="1"/>
</dbReference>
<evidence type="ECO:0000256" key="2">
    <source>
        <dbReference type="SAM" id="Phobius"/>
    </source>
</evidence>
<accession>A0ABZ2X9P5</accession>
<name>A0ABZ2X9P5_9HYPO</name>
<protein>
    <recommendedName>
        <fullName evidence="5">Aldehyde dehydrogenase domain-containing protein</fullName>
    </recommendedName>
</protein>
<gene>
    <name evidence="3" type="ORF">QYS62_010691</name>
</gene>
<organism evidence="3 4">
    <name type="scientific">Fusarium acuminatum</name>
    <dbReference type="NCBI Taxonomy" id="5515"/>
    <lineage>
        <taxon>Eukaryota</taxon>
        <taxon>Fungi</taxon>
        <taxon>Dikarya</taxon>
        <taxon>Ascomycota</taxon>
        <taxon>Pezizomycotina</taxon>
        <taxon>Sordariomycetes</taxon>
        <taxon>Hypocreomycetidae</taxon>
        <taxon>Hypocreales</taxon>
        <taxon>Nectriaceae</taxon>
        <taxon>Fusarium</taxon>
        <taxon>Fusarium tricinctum species complex</taxon>
    </lineage>
</organism>
<proteinExistence type="predicted"/>
<evidence type="ECO:0008006" key="5">
    <source>
        <dbReference type="Google" id="ProtNLM"/>
    </source>
</evidence>
<dbReference type="Proteomes" id="UP001489902">
    <property type="component" value="Chromosome 6"/>
</dbReference>
<dbReference type="PANTHER" id="PTHR43570">
    <property type="entry name" value="ALDEHYDE DEHYDROGENASE"/>
    <property type="match status" value="1"/>
</dbReference>
<keyword evidence="4" id="KW-1185">Reference proteome</keyword>
<evidence type="ECO:0000313" key="4">
    <source>
        <dbReference type="Proteomes" id="UP001489902"/>
    </source>
</evidence>
<keyword evidence="2" id="KW-0472">Membrane</keyword>
<dbReference type="InterPro" id="IPR012394">
    <property type="entry name" value="Aldehyde_DH_NAD(P)"/>
</dbReference>
<reference evidence="3 4" key="1">
    <citation type="submission" date="2024-04" db="EMBL/GenBank/DDBJ databases">
        <title>Complete genome sequence of Fusarium acuminatum.</title>
        <authorList>
            <person name="Lan B."/>
        </authorList>
    </citation>
    <scope>NUCLEOTIDE SEQUENCE [LARGE SCALE GENOMIC DNA]</scope>
    <source>
        <strain evidence="3">1A</strain>
    </source>
</reference>
<dbReference type="SUPFAM" id="SSF53720">
    <property type="entry name" value="ALDH-like"/>
    <property type="match status" value="1"/>
</dbReference>
<keyword evidence="1" id="KW-0560">Oxidoreductase</keyword>
<dbReference type="InterPro" id="IPR016161">
    <property type="entry name" value="Ald_DH/histidinol_DH"/>
</dbReference>
<dbReference type="PANTHER" id="PTHR43570:SF16">
    <property type="entry name" value="ALDEHYDE DEHYDROGENASE TYPE III, ISOFORM Q"/>
    <property type="match status" value="1"/>
</dbReference>